<proteinExistence type="predicted"/>
<dbReference type="OrthoDB" id="3799835at2759"/>
<sequence>MSSEGTIGLTKPRKAHLLLLPQELRDNIFHQLFDIASTIVVERVKVNEGSTVRFKLLQPLPVNILRTSKKIHADAKLELQKYIGTARLIFNCSFSVFQDFIDSLPDYVKESIKQIYLTPKLLFTYNEYTRFAWKKTSKEEWSPICQKLVANFTNLQNLAIYVPLQAVSFYCQETPMEICHLLEMEMVQKVQFVYRKTVENHGEECENLMHVQEVLRGAYKYPDSRQKRERPEEFAHELSEWQKLPKKFNLRREEENYCQDELWWASPEVLVENYSAHLLRGNGPRTVITLTRRN</sequence>
<dbReference type="AlphaFoldDB" id="A0A8H3UGS7"/>
<reference evidence="1 2" key="1">
    <citation type="submission" date="2019-11" db="EMBL/GenBank/DDBJ databases">
        <title>Venturia inaequalis Genome Resource.</title>
        <authorList>
            <person name="Lichtner F.J."/>
        </authorList>
    </citation>
    <scope>NUCLEOTIDE SEQUENCE [LARGE SCALE GENOMIC DNA]</scope>
    <source>
        <strain evidence="1">Bline_iso_100314</strain>
    </source>
</reference>
<protein>
    <submittedName>
        <fullName evidence="1">Uncharacterized protein</fullName>
    </submittedName>
</protein>
<comment type="caution">
    <text evidence="1">The sequence shown here is derived from an EMBL/GenBank/DDBJ whole genome shotgun (WGS) entry which is preliminary data.</text>
</comment>
<organism evidence="1 2">
    <name type="scientific">Venturia inaequalis</name>
    <name type="common">Apple scab fungus</name>
    <dbReference type="NCBI Taxonomy" id="5025"/>
    <lineage>
        <taxon>Eukaryota</taxon>
        <taxon>Fungi</taxon>
        <taxon>Dikarya</taxon>
        <taxon>Ascomycota</taxon>
        <taxon>Pezizomycotina</taxon>
        <taxon>Dothideomycetes</taxon>
        <taxon>Pleosporomycetidae</taxon>
        <taxon>Venturiales</taxon>
        <taxon>Venturiaceae</taxon>
        <taxon>Venturia</taxon>
    </lineage>
</organism>
<accession>A0A8H3UGS7</accession>
<evidence type="ECO:0000313" key="1">
    <source>
        <dbReference type="EMBL" id="KAE9969740.1"/>
    </source>
</evidence>
<evidence type="ECO:0000313" key="2">
    <source>
        <dbReference type="Proteomes" id="UP000433883"/>
    </source>
</evidence>
<name>A0A8H3UGS7_VENIN</name>
<dbReference type="EMBL" id="WNWQ01000357">
    <property type="protein sequence ID" value="KAE9969740.1"/>
    <property type="molecule type" value="Genomic_DNA"/>
</dbReference>
<gene>
    <name evidence="1" type="ORF">BLS_005241</name>
</gene>
<dbReference type="Proteomes" id="UP000433883">
    <property type="component" value="Unassembled WGS sequence"/>
</dbReference>